<dbReference type="Pfam" id="PF09852">
    <property type="entry name" value="DUF2079"/>
    <property type="match status" value="1"/>
</dbReference>
<evidence type="ECO:0000256" key="1">
    <source>
        <dbReference type="SAM" id="Phobius"/>
    </source>
</evidence>
<reference evidence="2 3" key="1">
    <citation type="journal article" date="2013" name="ISME J.">
        <title>A metabolic model for members of the genus Tetrasphaera involved in enhanced biological phosphorus removal.</title>
        <authorList>
            <person name="Kristiansen R."/>
            <person name="Nguyen H.T.T."/>
            <person name="Saunders A.M."/>
            <person name="Nielsen J.L."/>
            <person name="Wimmer R."/>
            <person name="Le V.Q."/>
            <person name="McIlroy S.J."/>
            <person name="Petrovski S."/>
            <person name="Seviour R.J."/>
            <person name="Calteau A."/>
            <person name="Nielsen K.L."/>
            <person name="Nielsen P.H."/>
        </authorList>
    </citation>
    <scope>NUCLEOTIDE SEQUENCE [LARGE SCALE GENOMIC DNA]</scope>
    <source>
        <strain evidence="2 3">Ben110</strain>
    </source>
</reference>
<feature type="transmembrane region" description="Helical" evidence="1">
    <location>
        <begin position="174"/>
        <end position="199"/>
    </location>
</feature>
<protein>
    <submittedName>
        <fullName evidence="2">Putative Membrane protein-like</fullName>
    </submittedName>
</protein>
<feature type="transmembrane region" description="Helical" evidence="1">
    <location>
        <begin position="13"/>
        <end position="31"/>
    </location>
</feature>
<dbReference type="Proteomes" id="UP000035763">
    <property type="component" value="Unassembled WGS sequence"/>
</dbReference>
<gene>
    <name evidence="2" type="ORF">BN11_2180002</name>
</gene>
<keyword evidence="1" id="KW-0812">Transmembrane</keyword>
<evidence type="ECO:0000313" key="3">
    <source>
        <dbReference type="Proteomes" id="UP000035763"/>
    </source>
</evidence>
<organism evidence="2 3">
    <name type="scientific">Nostocoides australiense Ben110</name>
    <dbReference type="NCBI Taxonomy" id="1193182"/>
    <lineage>
        <taxon>Bacteria</taxon>
        <taxon>Bacillati</taxon>
        <taxon>Actinomycetota</taxon>
        <taxon>Actinomycetes</taxon>
        <taxon>Micrococcales</taxon>
        <taxon>Intrasporangiaceae</taxon>
        <taxon>Nostocoides</taxon>
    </lineage>
</organism>
<keyword evidence="1" id="KW-1133">Transmembrane helix</keyword>
<feature type="transmembrane region" description="Helical" evidence="1">
    <location>
        <begin position="206"/>
        <end position="227"/>
    </location>
</feature>
<keyword evidence="3" id="KW-1185">Reference proteome</keyword>
<proteinExistence type="predicted"/>
<evidence type="ECO:0000313" key="2">
    <source>
        <dbReference type="EMBL" id="CCH72959.1"/>
    </source>
</evidence>
<keyword evidence="1" id="KW-0472">Membrane</keyword>
<accession>W6K397</accession>
<feature type="transmembrane region" description="Helical" evidence="1">
    <location>
        <begin position="127"/>
        <end position="145"/>
    </location>
</feature>
<sequence>MTAPAPGSLRVRGVLWALAWAGVAFVLYADIGMVRYARSMAGAYDLGIFTQGAEGWASGHGPVSAIKGGSLFADHFSPITALFGLAWKLWPDPRSLLVMQAVTLGIAVGMIAAFARERLGESFRAAAVLAALVSGLPLLSAAIAAPHETALGAPMYAGLGIALYRARFRAVAGWSLACLLVKEDSGLIIAGAALAWYLVHRRLRQSGLLLALGVAGFVASNAVIWWVRGSGSAYYGYVTESFGGLDPARALPAVMLLGAAGLVVRDPLLLVAVPGIVWRSLSGNRNYWVPEFHYDVLTGIVGALVLIAAVQREGRMLPRRALVVGAMAAVGLGTAIGERPWRADPLNRPEKEVVVSMLLTTIPAAGTLAADQSVGAYVPPDRHASMFSIDRQGTLALTPETTSCWVIMQPAQGDLSGTVAQKDQWLAGKAQVGVDPLVLAATGAKGCPAWDARNALPRKVPS</sequence>
<feature type="transmembrane region" description="Helical" evidence="1">
    <location>
        <begin position="96"/>
        <end position="115"/>
    </location>
</feature>
<dbReference type="AlphaFoldDB" id="W6K397"/>
<dbReference type="RefSeq" id="WP_157044149.1">
    <property type="nucleotide sequence ID" value="NZ_HG764815.1"/>
</dbReference>
<dbReference type="STRING" id="1193182.BN11_2180002"/>
<name>W6K397_9MICO</name>
<comment type="caution">
    <text evidence="2">The sequence shown here is derived from an EMBL/GenBank/DDBJ whole genome shotgun (WGS) entry which is preliminary data.</text>
</comment>
<dbReference type="InterPro" id="IPR018650">
    <property type="entry name" value="STSV1_Orf64"/>
</dbReference>
<dbReference type="EMBL" id="CAJA01000133">
    <property type="protein sequence ID" value="CCH72959.1"/>
    <property type="molecule type" value="Genomic_DNA"/>
</dbReference>
<dbReference type="OrthoDB" id="5240834at2"/>
<feature type="transmembrane region" description="Helical" evidence="1">
    <location>
        <begin position="292"/>
        <end position="310"/>
    </location>
</feature>